<proteinExistence type="predicted"/>
<sequence>MHTICHVEIPVADLDKAKEFYSALFGWKMEPYGSDYIMFQTEKEPGGGLQKPGPNTPQNIIFYVLVEEITAALEKAKGLGATIVQEKTEIPNMGWFGIFADMSGNAIGLFQGK</sequence>
<accession>A0A0S7WV83</accession>
<dbReference type="CDD" id="cd07247">
    <property type="entry name" value="SgaA_N_like"/>
    <property type="match status" value="1"/>
</dbReference>
<dbReference type="InterPro" id="IPR037523">
    <property type="entry name" value="VOC_core"/>
</dbReference>
<reference evidence="2 3" key="1">
    <citation type="journal article" date="2015" name="Microbiome">
        <title>Genomic resolution of linkages in carbon, nitrogen, and sulfur cycling among widespread estuary sediment bacteria.</title>
        <authorList>
            <person name="Baker B.J."/>
            <person name="Lazar C.S."/>
            <person name="Teske A.P."/>
            <person name="Dick G.J."/>
        </authorList>
    </citation>
    <scope>NUCLEOTIDE SEQUENCE [LARGE SCALE GENOMIC DNA]</scope>
    <source>
        <strain evidence="2">DG_24</strain>
    </source>
</reference>
<gene>
    <name evidence="2" type="ORF">AMJ39_02055</name>
</gene>
<name>A0A0S7WV83_UNCT6</name>
<evidence type="ECO:0000259" key="1">
    <source>
        <dbReference type="PROSITE" id="PS51819"/>
    </source>
</evidence>
<dbReference type="Gene3D" id="3.10.180.10">
    <property type="entry name" value="2,3-Dihydroxybiphenyl 1,2-Dioxygenase, domain 1"/>
    <property type="match status" value="1"/>
</dbReference>
<dbReference type="Pfam" id="PF22677">
    <property type="entry name" value="Ble-like_N"/>
    <property type="match status" value="1"/>
</dbReference>
<organism evidence="2 3">
    <name type="scientific">candidate division TA06 bacterium DG_24</name>
    <dbReference type="NCBI Taxonomy" id="1703770"/>
    <lineage>
        <taxon>Bacteria</taxon>
        <taxon>Bacteria division TA06</taxon>
    </lineage>
</organism>
<dbReference type="PANTHER" id="PTHR33993">
    <property type="entry name" value="GLYOXALASE-RELATED"/>
    <property type="match status" value="1"/>
</dbReference>
<evidence type="ECO:0000313" key="3">
    <source>
        <dbReference type="Proteomes" id="UP000052008"/>
    </source>
</evidence>
<evidence type="ECO:0000313" key="2">
    <source>
        <dbReference type="EMBL" id="KPJ54065.1"/>
    </source>
</evidence>
<comment type="caution">
    <text evidence="2">The sequence shown here is derived from an EMBL/GenBank/DDBJ whole genome shotgun (WGS) entry which is preliminary data.</text>
</comment>
<dbReference type="PROSITE" id="PS51819">
    <property type="entry name" value="VOC"/>
    <property type="match status" value="1"/>
</dbReference>
<dbReference type="Proteomes" id="UP000052008">
    <property type="component" value="Unassembled WGS sequence"/>
</dbReference>
<dbReference type="SUPFAM" id="SSF54593">
    <property type="entry name" value="Glyoxalase/Bleomycin resistance protein/Dihydroxybiphenyl dioxygenase"/>
    <property type="match status" value="1"/>
</dbReference>
<feature type="domain" description="VOC" evidence="1">
    <location>
        <begin position="3"/>
        <end position="112"/>
    </location>
</feature>
<protein>
    <recommendedName>
        <fullName evidence="1">VOC domain-containing protein</fullName>
    </recommendedName>
</protein>
<dbReference type="InterPro" id="IPR053863">
    <property type="entry name" value="Glyoxy/Ble-like_N"/>
</dbReference>
<dbReference type="STRING" id="1703770.AMJ39_02055"/>
<dbReference type="InterPro" id="IPR052164">
    <property type="entry name" value="Anthracycline_SecMetBiosynth"/>
</dbReference>
<dbReference type="InterPro" id="IPR029068">
    <property type="entry name" value="Glyas_Bleomycin-R_OHBP_Dase"/>
</dbReference>
<dbReference type="EMBL" id="LIZS01000007">
    <property type="protein sequence ID" value="KPJ54065.1"/>
    <property type="molecule type" value="Genomic_DNA"/>
</dbReference>
<dbReference type="AlphaFoldDB" id="A0A0S7WV83"/>